<dbReference type="GO" id="GO:0001817">
    <property type="term" value="P:regulation of cytokine production"/>
    <property type="evidence" value="ECO:0007669"/>
    <property type="project" value="TreeGrafter"/>
</dbReference>
<dbReference type="FunFam" id="2.60.40.10:FF:000088">
    <property type="entry name" value="Butyrophilin subfamily 1 member A1"/>
    <property type="match status" value="1"/>
</dbReference>
<evidence type="ECO:0000256" key="4">
    <source>
        <dbReference type="ARBA" id="ARBA00023136"/>
    </source>
</evidence>
<feature type="transmembrane region" description="Helical" evidence="8">
    <location>
        <begin position="318"/>
        <end position="339"/>
    </location>
</feature>
<reference evidence="10" key="1">
    <citation type="submission" date="2023-07" db="EMBL/GenBank/DDBJ databases">
        <title>Chromosome-level Genome Assembly of Striped Snakehead (Channa striata).</title>
        <authorList>
            <person name="Liu H."/>
        </authorList>
    </citation>
    <scope>NUCLEOTIDE SEQUENCE</scope>
    <source>
        <strain evidence="10">Gz</strain>
        <tissue evidence="10">Muscle</tissue>
    </source>
</reference>
<dbReference type="InterPro" id="IPR007110">
    <property type="entry name" value="Ig-like_dom"/>
</dbReference>
<dbReference type="Proteomes" id="UP001187415">
    <property type="component" value="Unassembled WGS sequence"/>
</dbReference>
<gene>
    <name evidence="10" type="ORF">Q5P01_002887</name>
</gene>
<dbReference type="InterPro" id="IPR053896">
    <property type="entry name" value="BTN3A2-like_Ig-C"/>
</dbReference>
<proteinExistence type="predicted"/>
<evidence type="ECO:0000256" key="8">
    <source>
        <dbReference type="SAM" id="Phobius"/>
    </source>
</evidence>
<evidence type="ECO:0000259" key="9">
    <source>
        <dbReference type="PROSITE" id="PS50835"/>
    </source>
</evidence>
<organism evidence="10 11">
    <name type="scientific">Channa striata</name>
    <name type="common">Snakehead murrel</name>
    <name type="synonym">Ophicephalus striatus</name>
    <dbReference type="NCBI Taxonomy" id="64152"/>
    <lineage>
        <taxon>Eukaryota</taxon>
        <taxon>Metazoa</taxon>
        <taxon>Chordata</taxon>
        <taxon>Craniata</taxon>
        <taxon>Vertebrata</taxon>
        <taxon>Euteleostomi</taxon>
        <taxon>Actinopterygii</taxon>
        <taxon>Neopterygii</taxon>
        <taxon>Teleostei</taxon>
        <taxon>Neoteleostei</taxon>
        <taxon>Acanthomorphata</taxon>
        <taxon>Anabantaria</taxon>
        <taxon>Anabantiformes</taxon>
        <taxon>Channoidei</taxon>
        <taxon>Channidae</taxon>
        <taxon>Channa</taxon>
    </lineage>
</organism>
<feature type="transmembrane region" description="Helical" evidence="8">
    <location>
        <begin position="57"/>
        <end position="79"/>
    </location>
</feature>
<comment type="subcellular location">
    <subcellularLocation>
        <location evidence="1">Membrane</location>
    </subcellularLocation>
</comment>
<dbReference type="Gene3D" id="2.60.40.10">
    <property type="entry name" value="Immunoglobulins"/>
    <property type="match status" value="1"/>
</dbReference>
<evidence type="ECO:0000256" key="6">
    <source>
        <dbReference type="SAM" id="Coils"/>
    </source>
</evidence>
<accession>A0AA88NSF2</accession>
<protein>
    <recommendedName>
        <fullName evidence="9">Ig-like domain-containing protein</fullName>
    </recommendedName>
</protein>
<evidence type="ECO:0000256" key="2">
    <source>
        <dbReference type="ARBA" id="ARBA00022692"/>
    </source>
</evidence>
<dbReference type="InterPro" id="IPR003597">
    <property type="entry name" value="Ig_C1-set"/>
</dbReference>
<name>A0AA88NSF2_CHASR</name>
<dbReference type="GO" id="GO:0009897">
    <property type="term" value="C:external side of plasma membrane"/>
    <property type="evidence" value="ECO:0007669"/>
    <property type="project" value="TreeGrafter"/>
</dbReference>
<dbReference type="AlphaFoldDB" id="A0AA88NSF2"/>
<dbReference type="GO" id="GO:0005102">
    <property type="term" value="F:signaling receptor binding"/>
    <property type="evidence" value="ECO:0007669"/>
    <property type="project" value="TreeGrafter"/>
</dbReference>
<keyword evidence="5" id="KW-0393">Immunoglobulin domain</keyword>
<dbReference type="PROSITE" id="PS50835">
    <property type="entry name" value="IG_LIKE"/>
    <property type="match status" value="1"/>
</dbReference>
<dbReference type="InterPro" id="IPR036179">
    <property type="entry name" value="Ig-like_dom_sf"/>
</dbReference>
<keyword evidence="3 8" id="KW-1133">Transmembrane helix</keyword>
<keyword evidence="2 8" id="KW-0812">Transmembrane</keyword>
<evidence type="ECO:0000256" key="3">
    <source>
        <dbReference type="ARBA" id="ARBA00022989"/>
    </source>
</evidence>
<evidence type="ECO:0000313" key="11">
    <source>
        <dbReference type="Proteomes" id="UP001187415"/>
    </source>
</evidence>
<sequence>MSRVQDFRMNAATLTYLLRLNYFCILFHVSCTAAELTRNSSCYKYSDCVDFGFIDEFTALVAGATTSVAVCIIAGFMFWKFQKKSQYQARLQRTQEELYELGSALTFLRKLKRGLKNQREELTQQLEDMERETEEINTKLHFRSSSRVQPDTDTQQNCRMFSPNYRHPLKHLLISFSALLVLQSFILLLLTDSCTGQPQEGKTSAVDLLVGSVSSPVIAGININSSAVVLQCESKGWYPEPEVLWLDGEGHVLSAGPTETARGPDDLYTVSSRVTVDKRHGNRFTCRVQQTNINQTRETHIKVTAKCFPAPFCFDTRFSVVMSVLLIFICAVVIFLVRWRQDQIKETKMKQQRKTEESEREKLLADEKKRDLEEKRARLNEELQRKEEEEKDLEQVVKTLEEQRKELKKLEDKLKCQKDEMEKEKENTEKRVQSVEKETENDGVKRNFGLKEIILNTHENLQVEMGRLVNKTDGVINRMMERKKEVEKLKVEISWQLLRGGRKT</sequence>
<evidence type="ECO:0000256" key="1">
    <source>
        <dbReference type="ARBA" id="ARBA00004370"/>
    </source>
</evidence>
<dbReference type="InterPro" id="IPR050504">
    <property type="entry name" value="IgSF_BTN/MOG"/>
</dbReference>
<dbReference type="PANTHER" id="PTHR24100">
    <property type="entry name" value="BUTYROPHILIN"/>
    <property type="match status" value="1"/>
</dbReference>
<evidence type="ECO:0000256" key="5">
    <source>
        <dbReference type="ARBA" id="ARBA00023319"/>
    </source>
</evidence>
<keyword evidence="4 8" id="KW-0472">Membrane</keyword>
<dbReference type="SMART" id="SM00407">
    <property type="entry name" value="IGc1"/>
    <property type="match status" value="1"/>
</dbReference>
<keyword evidence="11" id="KW-1185">Reference proteome</keyword>
<feature type="domain" description="Ig-like" evidence="9">
    <location>
        <begin position="198"/>
        <end position="304"/>
    </location>
</feature>
<feature type="region of interest" description="Disordered" evidence="7">
    <location>
        <begin position="419"/>
        <end position="438"/>
    </location>
</feature>
<comment type="caution">
    <text evidence="10">The sequence shown here is derived from an EMBL/GenBank/DDBJ whole genome shotgun (WGS) entry which is preliminary data.</text>
</comment>
<evidence type="ECO:0000256" key="7">
    <source>
        <dbReference type="SAM" id="MobiDB-lite"/>
    </source>
</evidence>
<dbReference type="GO" id="GO:0050852">
    <property type="term" value="P:T cell receptor signaling pathway"/>
    <property type="evidence" value="ECO:0007669"/>
    <property type="project" value="TreeGrafter"/>
</dbReference>
<dbReference type="SUPFAM" id="SSF48726">
    <property type="entry name" value="Immunoglobulin"/>
    <property type="match status" value="1"/>
</dbReference>
<feature type="transmembrane region" description="Helical" evidence="8">
    <location>
        <begin position="169"/>
        <end position="190"/>
    </location>
</feature>
<dbReference type="Pfam" id="PF22705">
    <property type="entry name" value="C2-set_3"/>
    <property type="match status" value="1"/>
</dbReference>
<feature type="transmembrane region" description="Helical" evidence="8">
    <location>
        <begin position="20"/>
        <end position="37"/>
    </location>
</feature>
<keyword evidence="6" id="KW-0175">Coiled coil</keyword>
<dbReference type="EMBL" id="JAUPFM010000001">
    <property type="protein sequence ID" value="KAK2863354.1"/>
    <property type="molecule type" value="Genomic_DNA"/>
</dbReference>
<dbReference type="InterPro" id="IPR013783">
    <property type="entry name" value="Ig-like_fold"/>
</dbReference>
<feature type="coiled-coil region" evidence="6">
    <location>
        <begin position="105"/>
        <end position="139"/>
    </location>
</feature>
<evidence type="ECO:0000313" key="10">
    <source>
        <dbReference type="EMBL" id="KAK2863354.1"/>
    </source>
</evidence>
<dbReference type="PANTHER" id="PTHR24100:SF151">
    <property type="entry name" value="ICOS LIGAND"/>
    <property type="match status" value="1"/>
</dbReference>